<protein>
    <submittedName>
        <fullName evidence="1">Uncharacterized protein</fullName>
    </submittedName>
</protein>
<proteinExistence type="predicted"/>
<accession>A0A6J7WWN9</accession>
<name>A0A6J7WWN9_9CAUD</name>
<evidence type="ECO:0000313" key="1">
    <source>
        <dbReference type="EMBL" id="CAB5221305.1"/>
    </source>
</evidence>
<gene>
    <name evidence="1" type="ORF">UFOVP244_131</name>
</gene>
<dbReference type="EMBL" id="LR798292">
    <property type="protein sequence ID" value="CAB5221305.1"/>
    <property type="molecule type" value="Genomic_DNA"/>
</dbReference>
<sequence>MGTRSIIVVTGAATYKEVSTVRMYKHYDGYPSDVLNVLADALTDAVNVMKKHDEKVMRTGLIVGKIIGSDTGIYGPGARIDDDYQGNRTVRAEYDAALDKSHLGNQADLEWIYVVDADARNVSVYAGVETPAETDLNKTTDPYTQVNSYREESKEGLRADITSGIERLKAVGFSVNKKSNVKHLPLKKAK</sequence>
<organism evidence="1">
    <name type="scientific">uncultured Caudovirales phage</name>
    <dbReference type="NCBI Taxonomy" id="2100421"/>
    <lineage>
        <taxon>Viruses</taxon>
        <taxon>Duplodnaviria</taxon>
        <taxon>Heunggongvirae</taxon>
        <taxon>Uroviricota</taxon>
        <taxon>Caudoviricetes</taxon>
        <taxon>Peduoviridae</taxon>
        <taxon>Maltschvirus</taxon>
        <taxon>Maltschvirus maltsch</taxon>
    </lineage>
</organism>
<reference evidence="1" key="1">
    <citation type="submission" date="2020-05" db="EMBL/GenBank/DDBJ databases">
        <authorList>
            <person name="Chiriac C."/>
            <person name="Salcher M."/>
            <person name="Ghai R."/>
            <person name="Kavagutti S V."/>
        </authorList>
    </citation>
    <scope>NUCLEOTIDE SEQUENCE</scope>
</reference>